<dbReference type="HOGENOM" id="CLU_020336_13_3_1"/>
<evidence type="ECO:0000313" key="2">
    <source>
        <dbReference type="EMBL" id="KIW17172.1"/>
    </source>
</evidence>
<feature type="domain" description="AB hydrolase-1" evidence="1">
    <location>
        <begin position="34"/>
        <end position="282"/>
    </location>
</feature>
<dbReference type="AlphaFoldDB" id="A0A0D1ZWV4"/>
<dbReference type="Gene3D" id="3.40.50.1820">
    <property type="entry name" value="alpha/beta hydrolase"/>
    <property type="match status" value="1"/>
</dbReference>
<dbReference type="STRING" id="91928.A0A0D1ZWV4"/>
<protein>
    <recommendedName>
        <fullName evidence="1">AB hydrolase-1 domain-containing protein</fullName>
    </recommendedName>
</protein>
<sequence>MEAFQLNETISLKTNNHTYTIRYRILGKPGGYPLIFVHGTPWSSKVWAPYAQAFSSTFRVYLFDNPGYGESPGGTPTSDSESEPNVSLASQAEAFAALVEAWKLTEPPHVVVHDFGGIISLRAYLCHGIQYASLCMVDPLAVSPFGSPLFRLIATNATIFNNLPSHLAEALVRSYIREAAFEPLSQSIEDMLVKPWTVDGLQGMTGYTRQVRQADGRDIEEVEQRYHEVGRAIPVKIIWGEEDVWIPVNVAQELAQMIGTDEVVIVKNAGHLIHYDQPVRLAVELSTWLEKVKKDR</sequence>
<dbReference type="GeneID" id="27331446"/>
<proteinExistence type="predicted"/>
<dbReference type="OrthoDB" id="6431331at2759"/>
<accession>A0A0D1ZWV4</accession>
<dbReference type="PRINTS" id="PR00111">
    <property type="entry name" value="ABHYDROLASE"/>
</dbReference>
<organism evidence="2 3">
    <name type="scientific">Exophiala spinifera</name>
    <dbReference type="NCBI Taxonomy" id="91928"/>
    <lineage>
        <taxon>Eukaryota</taxon>
        <taxon>Fungi</taxon>
        <taxon>Dikarya</taxon>
        <taxon>Ascomycota</taxon>
        <taxon>Pezizomycotina</taxon>
        <taxon>Eurotiomycetes</taxon>
        <taxon>Chaetothyriomycetidae</taxon>
        <taxon>Chaetothyriales</taxon>
        <taxon>Herpotrichiellaceae</taxon>
        <taxon>Exophiala</taxon>
    </lineage>
</organism>
<dbReference type="SUPFAM" id="SSF53474">
    <property type="entry name" value="alpha/beta-Hydrolases"/>
    <property type="match status" value="1"/>
</dbReference>
<evidence type="ECO:0000259" key="1">
    <source>
        <dbReference type="Pfam" id="PF12697"/>
    </source>
</evidence>
<dbReference type="PANTHER" id="PTHR43798">
    <property type="entry name" value="MONOACYLGLYCEROL LIPASE"/>
    <property type="match status" value="1"/>
</dbReference>
<dbReference type="RefSeq" id="XP_016237388.1">
    <property type="nucleotide sequence ID" value="XM_016378711.1"/>
</dbReference>
<evidence type="ECO:0000313" key="3">
    <source>
        <dbReference type="Proteomes" id="UP000053328"/>
    </source>
</evidence>
<dbReference type="InterPro" id="IPR050266">
    <property type="entry name" value="AB_hydrolase_sf"/>
</dbReference>
<name>A0A0D1ZWV4_9EURO</name>
<dbReference type="Pfam" id="PF12697">
    <property type="entry name" value="Abhydrolase_6"/>
    <property type="match status" value="1"/>
</dbReference>
<reference evidence="2 3" key="1">
    <citation type="submission" date="2015-01" db="EMBL/GenBank/DDBJ databases">
        <title>The Genome Sequence of Exophiala spinifera CBS89968.</title>
        <authorList>
            <consortium name="The Broad Institute Genomics Platform"/>
            <person name="Cuomo C."/>
            <person name="de Hoog S."/>
            <person name="Gorbushina A."/>
            <person name="Stielow B."/>
            <person name="Teixiera M."/>
            <person name="Abouelleil A."/>
            <person name="Chapman S.B."/>
            <person name="Priest M."/>
            <person name="Young S.K."/>
            <person name="Wortman J."/>
            <person name="Nusbaum C."/>
            <person name="Birren B."/>
        </authorList>
    </citation>
    <scope>NUCLEOTIDE SEQUENCE [LARGE SCALE GENOMIC DNA]</scope>
    <source>
        <strain evidence="2 3">CBS 89968</strain>
    </source>
</reference>
<gene>
    <name evidence="2" type="ORF">PV08_04363</name>
</gene>
<dbReference type="InterPro" id="IPR029058">
    <property type="entry name" value="AB_hydrolase_fold"/>
</dbReference>
<keyword evidence="3" id="KW-1185">Reference proteome</keyword>
<dbReference type="Proteomes" id="UP000053328">
    <property type="component" value="Unassembled WGS sequence"/>
</dbReference>
<dbReference type="EMBL" id="KN847494">
    <property type="protein sequence ID" value="KIW17172.1"/>
    <property type="molecule type" value="Genomic_DNA"/>
</dbReference>
<dbReference type="VEuPathDB" id="FungiDB:PV08_04363"/>
<dbReference type="InterPro" id="IPR000073">
    <property type="entry name" value="AB_hydrolase_1"/>
</dbReference>